<gene>
    <name evidence="2" type="primary">LOC113851475</name>
</gene>
<dbReference type="InterPro" id="IPR043459">
    <property type="entry name" value="NFD6/NOXY2-like"/>
</dbReference>
<dbReference type="KEGG" id="aprc:113851475"/>
<accession>A0A8B8K1W7</accession>
<sequence>MASSHCTRRLVSFSPLKSAVRAINNSPLPPSNASVTHRRFPPFIRTCVYQLGSVQSLLPLHNAVATTRMVSHLSIDSRSCEALSQATLCCNFQGP</sequence>
<evidence type="ECO:0000313" key="1">
    <source>
        <dbReference type="Proteomes" id="UP000694853"/>
    </source>
</evidence>
<proteinExistence type="predicted"/>
<name>A0A8B8K1W7_ABRPR</name>
<reference evidence="1" key="1">
    <citation type="journal article" date="2019" name="Toxins">
        <title>Detection of Abrin-Like and Prepropulchellin-Like Toxin Genes and Transcripts Using Whole Genome Sequencing and Full-Length Transcript Sequencing of Abrus precatorius.</title>
        <authorList>
            <person name="Hovde B.T."/>
            <person name="Daligault H.E."/>
            <person name="Hanschen E.R."/>
            <person name="Kunde Y.A."/>
            <person name="Johnson M.B."/>
            <person name="Starkenburg S.R."/>
            <person name="Johnson S.L."/>
        </authorList>
    </citation>
    <scope>NUCLEOTIDE SEQUENCE [LARGE SCALE GENOMIC DNA]</scope>
</reference>
<protein>
    <submittedName>
        <fullName evidence="2">Uncharacterized protein LOC113851475</fullName>
    </submittedName>
</protein>
<evidence type="ECO:0000313" key="2">
    <source>
        <dbReference type="RefSeq" id="XP_027337772.1"/>
    </source>
</evidence>
<dbReference type="PANTHER" id="PTHR33156:SF9">
    <property type="entry name" value="PROTEIN NUCLEAR FUSION DEFECTIVE 6, CHLOROPLASTIC_MITOCHONDRIAL"/>
    <property type="match status" value="1"/>
</dbReference>
<dbReference type="OrthoDB" id="1937908at2759"/>
<dbReference type="Proteomes" id="UP000694853">
    <property type="component" value="Unplaced"/>
</dbReference>
<dbReference type="PANTHER" id="PTHR33156">
    <property type="entry name" value="OS02G0230000 PROTEIN"/>
    <property type="match status" value="1"/>
</dbReference>
<organism evidence="1 2">
    <name type="scientific">Abrus precatorius</name>
    <name type="common">Indian licorice</name>
    <name type="synonym">Glycine abrus</name>
    <dbReference type="NCBI Taxonomy" id="3816"/>
    <lineage>
        <taxon>Eukaryota</taxon>
        <taxon>Viridiplantae</taxon>
        <taxon>Streptophyta</taxon>
        <taxon>Embryophyta</taxon>
        <taxon>Tracheophyta</taxon>
        <taxon>Spermatophyta</taxon>
        <taxon>Magnoliopsida</taxon>
        <taxon>eudicotyledons</taxon>
        <taxon>Gunneridae</taxon>
        <taxon>Pentapetalae</taxon>
        <taxon>rosids</taxon>
        <taxon>fabids</taxon>
        <taxon>Fabales</taxon>
        <taxon>Fabaceae</taxon>
        <taxon>Papilionoideae</taxon>
        <taxon>50 kb inversion clade</taxon>
        <taxon>NPAAA clade</taxon>
        <taxon>indigoferoid/millettioid clade</taxon>
        <taxon>Abreae</taxon>
        <taxon>Abrus</taxon>
    </lineage>
</organism>
<reference evidence="2" key="2">
    <citation type="submission" date="2025-08" db="UniProtKB">
        <authorList>
            <consortium name="RefSeq"/>
        </authorList>
    </citation>
    <scope>IDENTIFICATION</scope>
    <source>
        <tissue evidence="2">Young leaves</tissue>
    </source>
</reference>
<dbReference type="RefSeq" id="XP_027337772.1">
    <property type="nucleotide sequence ID" value="XM_027481971.1"/>
</dbReference>
<keyword evidence="1" id="KW-1185">Reference proteome</keyword>
<dbReference type="AlphaFoldDB" id="A0A8B8K1W7"/>
<dbReference type="GO" id="GO:0005739">
    <property type="term" value="C:mitochondrion"/>
    <property type="evidence" value="ECO:0007669"/>
    <property type="project" value="TreeGrafter"/>
</dbReference>
<dbReference type="GeneID" id="113851475"/>